<dbReference type="AlphaFoldDB" id="A0A9D1IQ67"/>
<dbReference type="GO" id="GO:0016301">
    <property type="term" value="F:kinase activity"/>
    <property type="evidence" value="ECO:0007669"/>
    <property type="project" value="UniProtKB-KW"/>
</dbReference>
<sequence>MKCNYLTIEREYGSGGTKIARRLAEESGLPCYGAEILESVSQSIHVPVEQIQKYEESVSNSFLYTLFMMSRADADKSDMLNREGHIYVAEQDEIRRLANQSRAIFLGHCASEALKERRGVVKVFIRAEEEDKKQRIMEDYQIPENKLESVRKRFDSKRAKYYYANTAKRWNDLNNYDIVLNSSRLGLDGCVELLKGLL</sequence>
<proteinExistence type="predicted"/>
<dbReference type="Proteomes" id="UP000824082">
    <property type="component" value="Unassembled WGS sequence"/>
</dbReference>
<protein>
    <submittedName>
        <fullName evidence="1">Cytidylate kinase-like family protein</fullName>
    </submittedName>
</protein>
<keyword evidence="1" id="KW-0808">Transferase</keyword>
<reference evidence="1" key="1">
    <citation type="submission" date="2020-10" db="EMBL/GenBank/DDBJ databases">
        <authorList>
            <person name="Gilroy R."/>
        </authorList>
    </citation>
    <scope>NUCLEOTIDE SEQUENCE</scope>
    <source>
        <strain evidence="1">4509</strain>
    </source>
</reference>
<comment type="caution">
    <text evidence="1">The sequence shown here is derived from an EMBL/GenBank/DDBJ whole genome shotgun (WGS) entry which is preliminary data.</text>
</comment>
<dbReference type="EMBL" id="DVMX01000092">
    <property type="protein sequence ID" value="HIU41810.1"/>
    <property type="molecule type" value="Genomic_DNA"/>
</dbReference>
<dbReference type="Pfam" id="PF13189">
    <property type="entry name" value="Cytidylate_kin2"/>
    <property type="match status" value="1"/>
</dbReference>
<organism evidence="1 2">
    <name type="scientific">Candidatus Egerieicola faecale</name>
    <dbReference type="NCBI Taxonomy" id="2840774"/>
    <lineage>
        <taxon>Bacteria</taxon>
        <taxon>Bacillati</taxon>
        <taxon>Bacillota</taxon>
        <taxon>Clostridia</taxon>
        <taxon>Eubacteriales</taxon>
        <taxon>Oscillospiraceae</taxon>
        <taxon>Oscillospiraceae incertae sedis</taxon>
        <taxon>Candidatus Egerieicola</taxon>
    </lineage>
</organism>
<evidence type="ECO:0000313" key="1">
    <source>
        <dbReference type="EMBL" id="HIU41810.1"/>
    </source>
</evidence>
<evidence type="ECO:0000313" key="2">
    <source>
        <dbReference type="Proteomes" id="UP000824082"/>
    </source>
</evidence>
<gene>
    <name evidence="1" type="ORF">IAD19_04575</name>
</gene>
<accession>A0A9D1IQ67</accession>
<dbReference type="InterPro" id="IPR027417">
    <property type="entry name" value="P-loop_NTPase"/>
</dbReference>
<name>A0A9D1IQ67_9FIRM</name>
<reference evidence="1" key="2">
    <citation type="journal article" date="2021" name="PeerJ">
        <title>Extensive microbial diversity within the chicken gut microbiome revealed by metagenomics and culture.</title>
        <authorList>
            <person name="Gilroy R."/>
            <person name="Ravi A."/>
            <person name="Getino M."/>
            <person name="Pursley I."/>
            <person name="Horton D.L."/>
            <person name="Alikhan N.F."/>
            <person name="Baker D."/>
            <person name="Gharbi K."/>
            <person name="Hall N."/>
            <person name="Watson M."/>
            <person name="Adriaenssens E.M."/>
            <person name="Foster-Nyarko E."/>
            <person name="Jarju S."/>
            <person name="Secka A."/>
            <person name="Antonio M."/>
            <person name="Oren A."/>
            <person name="Chaudhuri R.R."/>
            <person name="La Ragione R."/>
            <person name="Hildebrand F."/>
            <person name="Pallen M.J."/>
        </authorList>
    </citation>
    <scope>NUCLEOTIDE SEQUENCE</scope>
    <source>
        <strain evidence="1">4509</strain>
    </source>
</reference>
<keyword evidence="1" id="KW-0418">Kinase</keyword>
<dbReference type="Gene3D" id="3.40.50.300">
    <property type="entry name" value="P-loop containing nucleotide triphosphate hydrolases"/>
    <property type="match status" value="1"/>
</dbReference>
<dbReference type="SUPFAM" id="SSF52540">
    <property type="entry name" value="P-loop containing nucleoside triphosphate hydrolases"/>
    <property type="match status" value="1"/>
</dbReference>